<evidence type="ECO:0000256" key="6">
    <source>
        <dbReference type="ARBA" id="ARBA00022989"/>
    </source>
</evidence>
<feature type="transmembrane region" description="Helical" evidence="18">
    <location>
        <begin position="256"/>
        <end position="275"/>
    </location>
</feature>
<evidence type="ECO:0000256" key="5">
    <source>
        <dbReference type="ARBA" id="ARBA00022692"/>
    </source>
</evidence>
<dbReference type="AlphaFoldDB" id="A0A0K8TJE3"/>
<evidence type="ECO:0000256" key="9">
    <source>
        <dbReference type="ARBA" id="ARBA00023170"/>
    </source>
</evidence>
<dbReference type="GO" id="GO:0015232">
    <property type="term" value="F:heme transmembrane transporter activity"/>
    <property type="evidence" value="ECO:0007669"/>
    <property type="project" value="UniProtKB-ARBA"/>
</dbReference>
<evidence type="ECO:0000313" key="20">
    <source>
        <dbReference type="EMBL" id="JAG65501.1"/>
    </source>
</evidence>
<evidence type="ECO:0000256" key="17">
    <source>
        <dbReference type="ARBA" id="ARBA00080886"/>
    </source>
</evidence>
<dbReference type="PROSITE" id="PS50850">
    <property type="entry name" value="MFS"/>
    <property type="match status" value="1"/>
</dbReference>
<comment type="function">
    <text evidence="15">Uniporter that mediates the transport of extracellular choline and ethanolamine into cells, thereby playing a key role in phospholipid biosynthesis. Choline and ethanolamine are the precursors of phosphatidylcholine and phosphatidylethanolamine, respectively, the two most abundant phospholipids. Transport is not coupled with proton transport and is exclusively driven by the choline (or ethanolamine) gradient across the plasma membrane. Also acts as a heme b transporter that mediates heme efflux from the cytoplasm to the extracellular compartment.</text>
</comment>
<dbReference type="CDD" id="cd17398">
    <property type="entry name" value="MFS_FLVCR_like"/>
    <property type="match status" value="1"/>
</dbReference>
<reference evidence="20" key="1">
    <citation type="submission" date="2014-09" db="EMBL/GenBank/DDBJ databases">
        <authorList>
            <person name="Magalhaes I.L.F."/>
            <person name="Oliveira U."/>
            <person name="Santos F.R."/>
            <person name="Vidigal T.H.D.A."/>
            <person name="Brescovit A.D."/>
            <person name="Santos A.J."/>
        </authorList>
    </citation>
    <scope>NUCLEOTIDE SEQUENCE</scope>
</reference>
<proteinExistence type="inferred from homology"/>
<evidence type="ECO:0000256" key="3">
    <source>
        <dbReference type="ARBA" id="ARBA00022475"/>
    </source>
</evidence>
<evidence type="ECO:0000256" key="16">
    <source>
        <dbReference type="ARBA" id="ARBA00068050"/>
    </source>
</evidence>
<protein>
    <recommendedName>
        <fullName evidence="16">Choline/ethanolamine transporter FLVCR1</fullName>
    </recommendedName>
    <alternativeName>
        <fullName evidence="17">Heme transporter FLVCR1</fullName>
    </alternativeName>
</protein>
<evidence type="ECO:0000256" key="8">
    <source>
        <dbReference type="ARBA" id="ARBA00023136"/>
    </source>
</evidence>
<keyword evidence="8 18" id="KW-0472">Membrane</keyword>
<evidence type="ECO:0000256" key="14">
    <source>
        <dbReference type="ARBA" id="ARBA00046338"/>
    </source>
</evidence>
<feature type="transmembrane region" description="Helical" evidence="18">
    <location>
        <begin position="162"/>
        <end position="183"/>
    </location>
</feature>
<evidence type="ECO:0000256" key="11">
    <source>
        <dbReference type="ARBA" id="ARBA00035075"/>
    </source>
</evidence>
<evidence type="ECO:0000256" key="4">
    <source>
        <dbReference type="ARBA" id="ARBA00022553"/>
    </source>
</evidence>
<keyword evidence="10" id="KW-0325">Glycoprotein</keyword>
<dbReference type="PANTHER" id="PTHR10924">
    <property type="entry name" value="MAJOR FACILITATOR SUPERFAMILY PROTEIN-RELATED"/>
    <property type="match status" value="1"/>
</dbReference>
<dbReference type="PANTHER" id="PTHR10924:SF4">
    <property type="entry name" value="GH15861P"/>
    <property type="match status" value="1"/>
</dbReference>
<dbReference type="GO" id="GO:0097037">
    <property type="term" value="P:heme export"/>
    <property type="evidence" value="ECO:0007669"/>
    <property type="project" value="TreeGrafter"/>
</dbReference>
<keyword evidence="4" id="KW-0597">Phosphoprotein</keyword>
<keyword evidence="6 18" id="KW-1133">Transmembrane helix</keyword>
<comment type="similarity">
    <text evidence="14">Belongs to the major facilitator superfamily. Feline leukemia virus subgroup C receptor (TC 2.A.1.28.1) family.</text>
</comment>
<comment type="catalytic activity">
    <reaction evidence="11">
        <text>heme b(in) = heme b(out)</text>
        <dbReference type="Rhea" id="RHEA:75443"/>
        <dbReference type="ChEBI" id="CHEBI:60344"/>
    </reaction>
</comment>
<keyword evidence="7" id="KW-0265">Erythrocyte maturation</keyword>
<feature type="transmembrane region" description="Helical" evidence="18">
    <location>
        <begin position="104"/>
        <end position="122"/>
    </location>
</feature>
<dbReference type="GO" id="GO:0031966">
    <property type="term" value="C:mitochondrial membrane"/>
    <property type="evidence" value="ECO:0007669"/>
    <property type="project" value="UniProtKB-ARBA"/>
</dbReference>
<dbReference type="GO" id="GO:0006783">
    <property type="term" value="P:heme biosynthetic process"/>
    <property type="evidence" value="ECO:0007669"/>
    <property type="project" value="UniProtKB-ARBA"/>
</dbReference>
<feature type="transmembrane region" description="Helical" evidence="18">
    <location>
        <begin position="350"/>
        <end position="375"/>
    </location>
</feature>
<evidence type="ECO:0000256" key="15">
    <source>
        <dbReference type="ARBA" id="ARBA00060240"/>
    </source>
</evidence>
<evidence type="ECO:0000256" key="12">
    <source>
        <dbReference type="ARBA" id="ARBA00036811"/>
    </source>
</evidence>
<organism evidence="20">
    <name type="scientific">Lygus hesperus</name>
    <name type="common">Western plant bug</name>
    <dbReference type="NCBI Taxonomy" id="30085"/>
    <lineage>
        <taxon>Eukaryota</taxon>
        <taxon>Metazoa</taxon>
        <taxon>Ecdysozoa</taxon>
        <taxon>Arthropoda</taxon>
        <taxon>Hexapoda</taxon>
        <taxon>Insecta</taxon>
        <taxon>Pterygota</taxon>
        <taxon>Neoptera</taxon>
        <taxon>Paraneoptera</taxon>
        <taxon>Hemiptera</taxon>
        <taxon>Heteroptera</taxon>
        <taxon>Panheteroptera</taxon>
        <taxon>Cimicomorpha</taxon>
        <taxon>Miridae</taxon>
        <taxon>Mirini</taxon>
        <taxon>Lygus</taxon>
    </lineage>
</organism>
<keyword evidence="3" id="KW-1003">Cell membrane</keyword>
<sequence>MEGTPNIQNNVDATELGLSSQINLVNKEIQVYKRRWLMLCLFVMYSMSNAFQWIQYSIIENIITKYYGVSPTWVEWTSMIYMISYMILIVPGSWALDKYGLKKCVVAGALGTCLGAWIKVFSTTQSGFPVTFAGQTVVAISQVFVLSVPARLAAVWFGTNEVSSACSIGVFGNQFGIAAGFLLPPMIVKDQGNMATMGFQLGIMFKGVAAFTSVLLALILFFFEEQPPVPPSQAALKQAEEVSDFAGSLKRLMTNYGYVLLLVSYGINVGVFYAISTLLNKLILAHFPDGGEDAGRIGLSIVLAGTVGSVVCGVSLDKTHKFKEITLIVYFLSLIGMTGFALLLDCGHIIVLYIMAGALGFFMTGYLPVGFEFAAELTYPEPQGTSVGLLNGICQVFGVLFTMGYSWLIESQGTVWGSMYLDSTLAVGVIMTLIIPKDYRRYRASTEKSPA</sequence>
<keyword evidence="2" id="KW-0813">Transport</keyword>
<dbReference type="SUPFAM" id="SSF103473">
    <property type="entry name" value="MFS general substrate transporter"/>
    <property type="match status" value="1"/>
</dbReference>
<feature type="transmembrane region" description="Helical" evidence="18">
    <location>
        <begin position="327"/>
        <end position="344"/>
    </location>
</feature>
<keyword evidence="9" id="KW-0675">Receptor</keyword>
<keyword evidence="5 18" id="KW-0812">Transmembrane</keyword>
<dbReference type="InterPro" id="IPR020846">
    <property type="entry name" value="MFS_dom"/>
</dbReference>
<evidence type="ECO:0000256" key="1">
    <source>
        <dbReference type="ARBA" id="ARBA00004651"/>
    </source>
</evidence>
<dbReference type="GO" id="GO:0020037">
    <property type="term" value="F:heme binding"/>
    <property type="evidence" value="ECO:0007669"/>
    <property type="project" value="TreeGrafter"/>
</dbReference>
<evidence type="ECO:0000259" key="19">
    <source>
        <dbReference type="PROSITE" id="PS50850"/>
    </source>
</evidence>
<dbReference type="InterPro" id="IPR036259">
    <property type="entry name" value="MFS_trans_sf"/>
</dbReference>
<dbReference type="Gene3D" id="1.20.1250.20">
    <property type="entry name" value="MFS general substrate transporter like domains"/>
    <property type="match status" value="1"/>
</dbReference>
<dbReference type="GO" id="GO:0005886">
    <property type="term" value="C:plasma membrane"/>
    <property type="evidence" value="ECO:0007669"/>
    <property type="project" value="UniProtKB-SubCell"/>
</dbReference>
<feature type="transmembrane region" description="Helical" evidence="18">
    <location>
        <begin position="203"/>
        <end position="223"/>
    </location>
</feature>
<feature type="transmembrane region" description="Helical" evidence="18">
    <location>
        <begin position="415"/>
        <end position="435"/>
    </location>
</feature>
<dbReference type="InterPro" id="IPR011701">
    <property type="entry name" value="MFS"/>
</dbReference>
<comment type="subcellular location">
    <subcellularLocation>
        <location evidence="1">Cell membrane</location>
        <topology evidence="1">Multi-pass membrane protein</topology>
    </subcellularLocation>
</comment>
<comment type="catalytic activity">
    <reaction evidence="12">
        <text>choline(out) = choline(in)</text>
        <dbReference type="Rhea" id="RHEA:32751"/>
        <dbReference type="ChEBI" id="CHEBI:15354"/>
    </reaction>
</comment>
<evidence type="ECO:0000256" key="2">
    <source>
        <dbReference type="ARBA" id="ARBA00022448"/>
    </source>
</evidence>
<dbReference type="EMBL" id="GBRD01000320">
    <property type="protein sequence ID" value="JAG65501.1"/>
    <property type="molecule type" value="Transcribed_RNA"/>
</dbReference>
<dbReference type="Pfam" id="PF07690">
    <property type="entry name" value="MFS_1"/>
    <property type="match status" value="1"/>
</dbReference>
<feature type="transmembrane region" description="Helical" evidence="18">
    <location>
        <begin position="387"/>
        <end position="409"/>
    </location>
</feature>
<comment type="catalytic activity">
    <reaction evidence="13">
        <text>ethanolamine(in) = ethanolamine(out)</text>
        <dbReference type="Rhea" id="RHEA:32747"/>
        <dbReference type="ChEBI" id="CHEBI:57603"/>
    </reaction>
</comment>
<evidence type="ECO:0000256" key="18">
    <source>
        <dbReference type="SAM" id="Phobius"/>
    </source>
</evidence>
<dbReference type="FunFam" id="1.20.1250.20:FF:000184">
    <property type="entry name" value="Feline leukemia virus subgroup C receptor-related protein 1"/>
    <property type="match status" value="1"/>
</dbReference>
<feature type="transmembrane region" description="Helical" evidence="18">
    <location>
        <begin position="128"/>
        <end position="150"/>
    </location>
</feature>
<feature type="domain" description="Major facilitator superfamily (MFS) profile" evidence="19">
    <location>
        <begin position="38"/>
        <end position="440"/>
    </location>
</feature>
<dbReference type="InterPro" id="IPR049680">
    <property type="entry name" value="FLVCR1-2_SLC49-like"/>
</dbReference>
<evidence type="ECO:0000256" key="7">
    <source>
        <dbReference type="ARBA" id="ARBA00023057"/>
    </source>
</evidence>
<feature type="transmembrane region" description="Helical" evidence="18">
    <location>
        <begin position="79"/>
        <end position="97"/>
    </location>
</feature>
<feature type="transmembrane region" description="Helical" evidence="18">
    <location>
        <begin position="295"/>
        <end position="315"/>
    </location>
</feature>
<evidence type="ECO:0000256" key="10">
    <source>
        <dbReference type="ARBA" id="ARBA00023180"/>
    </source>
</evidence>
<feature type="transmembrane region" description="Helical" evidence="18">
    <location>
        <begin position="36"/>
        <end position="59"/>
    </location>
</feature>
<name>A0A0K8TJE3_LYGHE</name>
<accession>A0A0K8TJE3</accession>
<evidence type="ECO:0000256" key="13">
    <source>
        <dbReference type="ARBA" id="ARBA00045087"/>
    </source>
</evidence>
<dbReference type="GO" id="GO:0043249">
    <property type="term" value="P:erythrocyte maturation"/>
    <property type="evidence" value="ECO:0007669"/>
    <property type="project" value="UniProtKB-KW"/>
</dbReference>